<evidence type="ECO:0000259" key="5">
    <source>
        <dbReference type="PROSITE" id="PS51050"/>
    </source>
</evidence>
<evidence type="ECO:0000256" key="3">
    <source>
        <dbReference type="ARBA" id="ARBA00022833"/>
    </source>
</evidence>
<feature type="domain" description="CW-type" evidence="5">
    <location>
        <begin position="26"/>
        <end position="80"/>
    </location>
</feature>
<dbReference type="AlphaFoldDB" id="A0AAW1R047"/>
<evidence type="ECO:0000256" key="4">
    <source>
        <dbReference type="SAM" id="MobiDB-lite"/>
    </source>
</evidence>
<dbReference type="GO" id="GO:0008270">
    <property type="term" value="F:zinc ion binding"/>
    <property type="evidence" value="ECO:0007669"/>
    <property type="project" value="UniProtKB-KW"/>
</dbReference>
<proteinExistence type="predicted"/>
<gene>
    <name evidence="6" type="ORF">WJX81_003503</name>
</gene>
<dbReference type="Pfam" id="PF07496">
    <property type="entry name" value="zf-CW"/>
    <property type="match status" value="1"/>
</dbReference>
<evidence type="ECO:0000256" key="1">
    <source>
        <dbReference type="ARBA" id="ARBA00022723"/>
    </source>
</evidence>
<accession>A0AAW1R047</accession>
<feature type="domain" description="CW-type" evidence="5">
    <location>
        <begin position="228"/>
        <end position="282"/>
    </location>
</feature>
<reference evidence="6 7" key="1">
    <citation type="journal article" date="2024" name="Nat. Commun.">
        <title>Phylogenomics reveals the evolutionary origins of lichenization in chlorophyte algae.</title>
        <authorList>
            <person name="Puginier C."/>
            <person name="Libourel C."/>
            <person name="Otte J."/>
            <person name="Skaloud P."/>
            <person name="Haon M."/>
            <person name="Grisel S."/>
            <person name="Petersen M."/>
            <person name="Berrin J.G."/>
            <person name="Delaux P.M."/>
            <person name="Dal Grande F."/>
            <person name="Keller J."/>
        </authorList>
    </citation>
    <scope>NUCLEOTIDE SEQUENCE [LARGE SCALE GENOMIC DNA]</scope>
    <source>
        <strain evidence="6 7">SAG 245.80</strain>
    </source>
</reference>
<dbReference type="EMBL" id="JALJOU010000061">
    <property type="protein sequence ID" value="KAK9826881.1"/>
    <property type="molecule type" value="Genomic_DNA"/>
</dbReference>
<organism evidence="6 7">
    <name type="scientific">Elliptochloris bilobata</name>
    <dbReference type="NCBI Taxonomy" id="381761"/>
    <lineage>
        <taxon>Eukaryota</taxon>
        <taxon>Viridiplantae</taxon>
        <taxon>Chlorophyta</taxon>
        <taxon>core chlorophytes</taxon>
        <taxon>Trebouxiophyceae</taxon>
        <taxon>Trebouxiophyceae incertae sedis</taxon>
        <taxon>Elliptochloris clade</taxon>
        <taxon>Elliptochloris</taxon>
    </lineage>
</organism>
<evidence type="ECO:0000256" key="2">
    <source>
        <dbReference type="ARBA" id="ARBA00022771"/>
    </source>
</evidence>
<protein>
    <recommendedName>
        <fullName evidence="5">CW-type domain-containing protein</fullName>
    </recommendedName>
</protein>
<name>A0AAW1R047_9CHLO</name>
<keyword evidence="1" id="KW-0479">Metal-binding</keyword>
<evidence type="ECO:0000313" key="7">
    <source>
        <dbReference type="Proteomes" id="UP001445335"/>
    </source>
</evidence>
<dbReference type="Gene3D" id="3.30.40.100">
    <property type="match status" value="2"/>
</dbReference>
<feature type="region of interest" description="Disordered" evidence="4">
    <location>
        <begin position="149"/>
        <end position="169"/>
    </location>
</feature>
<sequence length="700" mass="74934">MPLDKATGVARCGCGAVVEFDAAATTAGQDQWAQCDECRKWREVDDAQLAAIEAAGEGAPWACRLLFESASCAMGDDWLLQQRRLQRARQQEAAESARYAAAAAATQARDRLQARRARRAAEREAGVPATARYADEQGATLAARVPPALGEQPDAEEPSSLRQPYGKKGGGCKRKWAEATEAEVAARDRWEECDACGRWVNLGRPAAPGAELAAPCPGCGVQVRKQTHGDLQSWVQCDECGKWRTVAPAVLAEIEAAGDNATWACAQMRAGATCRTSANDWGAVVRKQVVSKHRAKCVAVAPLHLAERFAEPAPGGARSQRWELEALPASSHFLDYIPGRDTLFSADVLAAGLDAFDGGTGEHVLWATQLPRAALDLARPLVLRGLQLFQEGTLVACTDGRLSAGPLDLAAFLSQQPVQEAVKQALHRRRVRLEGEGKVAPKAAQMLHYVIHVSPDSRKCYVGEETDLTVTGKQVMAFCKSWRSCAIRSWSGGCKMADMPGALPNRLVRSRLSSLLAPEEAGLVAAAELAWDLMAAHPVTAAAAARMVAAVAATPARAAARLGRSGWNAYSFNVDYRTGRHVDGKNMAGSYSALVVLETGAPFAGAFYMLPQYRAALDVRQGVVLFHRSGDADLGVHGNAGLWRPETGSHRLALVLYQTEVKEDSAPADGREASAEASIDAPEELVAYREESRACDVAPE</sequence>
<evidence type="ECO:0000313" key="6">
    <source>
        <dbReference type="EMBL" id="KAK9826881.1"/>
    </source>
</evidence>
<dbReference type="PROSITE" id="PS51050">
    <property type="entry name" value="ZF_CW"/>
    <property type="match status" value="2"/>
</dbReference>
<keyword evidence="7" id="KW-1185">Reference proteome</keyword>
<comment type="caution">
    <text evidence="6">The sequence shown here is derived from an EMBL/GenBank/DDBJ whole genome shotgun (WGS) entry which is preliminary data.</text>
</comment>
<keyword evidence="3" id="KW-0862">Zinc</keyword>
<keyword evidence="2" id="KW-0863">Zinc-finger</keyword>
<dbReference type="Proteomes" id="UP001445335">
    <property type="component" value="Unassembled WGS sequence"/>
</dbReference>
<dbReference type="InterPro" id="IPR011124">
    <property type="entry name" value="Znf_CW"/>
</dbReference>